<proteinExistence type="predicted"/>
<evidence type="ECO:0000313" key="2">
    <source>
        <dbReference type="EMBL" id="KAB8200165.1"/>
    </source>
</evidence>
<reference evidence="2 3" key="1">
    <citation type="submission" date="2019-04" db="EMBL/GenBank/DDBJ databases">
        <title>Fungal friends and foes A comparative genomics study of 23 Aspergillus species from section Flavi.</title>
        <authorList>
            <consortium name="DOE Joint Genome Institute"/>
            <person name="Kjaerbolling I."/>
            <person name="Vesth T.C."/>
            <person name="Frisvad J.C."/>
            <person name="Nybo J.L."/>
            <person name="Theobald S."/>
            <person name="Kildgaard S."/>
            <person name="Petersen T.I."/>
            <person name="Kuo A."/>
            <person name="Sato A."/>
            <person name="Lyhne E.K."/>
            <person name="Kogle M.E."/>
            <person name="Wiebenga A."/>
            <person name="Kun R.S."/>
            <person name="Lubbers R.J."/>
            <person name="Makela M.R."/>
            <person name="Barry K."/>
            <person name="Chovatia M."/>
            <person name="Clum A."/>
            <person name="Daum C."/>
            <person name="Haridas S."/>
            <person name="He G."/>
            <person name="LaButti K."/>
            <person name="Lipzen A."/>
            <person name="Mondo S."/>
            <person name="Pangilinan J."/>
            <person name="Riley R."/>
            <person name="Salamov A."/>
            <person name="Simmons B.A."/>
            <person name="Magnuson J.K."/>
            <person name="Henrissat B."/>
            <person name="Mortensen U.H."/>
            <person name="Larsen T.O."/>
            <person name="De vries R.P."/>
            <person name="Grigoriev I.V."/>
            <person name="Machida M."/>
            <person name="Baker S.E."/>
            <person name="Andersen M.R."/>
        </authorList>
    </citation>
    <scope>NUCLEOTIDE SEQUENCE [LARGE SCALE GENOMIC DNA]</scope>
    <source>
        <strain evidence="2 3">CBS 117618</strain>
    </source>
</reference>
<feature type="transmembrane region" description="Helical" evidence="1">
    <location>
        <begin position="55"/>
        <end position="81"/>
    </location>
</feature>
<organism evidence="2 3">
    <name type="scientific">Aspergillus parasiticus</name>
    <dbReference type="NCBI Taxonomy" id="5067"/>
    <lineage>
        <taxon>Eukaryota</taxon>
        <taxon>Fungi</taxon>
        <taxon>Dikarya</taxon>
        <taxon>Ascomycota</taxon>
        <taxon>Pezizomycotina</taxon>
        <taxon>Eurotiomycetes</taxon>
        <taxon>Eurotiomycetidae</taxon>
        <taxon>Eurotiales</taxon>
        <taxon>Aspergillaceae</taxon>
        <taxon>Aspergillus</taxon>
        <taxon>Aspergillus subgen. Circumdati</taxon>
    </lineage>
</organism>
<evidence type="ECO:0000313" key="3">
    <source>
        <dbReference type="Proteomes" id="UP000326532"/>
    </source>
</evidence>
<sequence>MRWRSLSTTDNTILTIHHGTILTSEPLSIPAWSIIEGLLCESDSILTACMKLPSIYLFILPFFPSSFSFFSFLHSLGFVPISDMSC</sequence>
<gene>
    <name evidence="2" type="ORF">BDV34DRAFT_22010</name>
</gene>
<protein>
    <submittedName>
        <fullName evidence="2">Uncharacterized protein</fullName>
    </submittedName>
</protein>
<accession>A0A5N6D4H3</accession>
<dbReference type="Proteomes" id="UP000326532">
    <property type="component" value="Unassembled WGS sequence"/>
</dbReference>
<keyword evidence="1" id="KW-0472">Membrane</keyword>
<dbReference type="AlphaFoldDB" id="A0A5N6D4H3"/>
<dbReference type="EMBL" id="ML735051">
    <property type="protein sequence ID" value="KAB8200165.1"/>
    <property type="molecule type" value="Genomic_DNA"/>
</dbReference>
<keyword evidence="1" id="KW-1133">Transmembrane helix</keyword>
<evidence type="ECO:0000256" key="1">
    <source>
        <dbReference type="SAM" id="Phobius"/>
    </source>
</evidence>
<name>A0A5N6D4H3_ASPPA</name>
<keyword evidence="1" id="KW-0812">Transmembrane</keyword>
<dbReference type="VEuPathDB" id="FungiDB:BDV34DRAFT_22010"/>
<keyword evidence="3" id="KW-1185">Reference proteome</keyword>